<dbReference type="InterPro" id="IPR005814">
    <property type="entry name" value="Aminotrans_3"/>
</dbReference>
<organism evidence="4 5">
    <name type="scientific">Clostridium cibarium</name>
    <dbReference type="NCBI Taxonomy" id="2762247"/>
    <lineage>
        <taxon>Bacteria</taxon>
        <taxon>Bacillati</taxon>
        <taxon>Bacillota</taxon>
        <taxon>Clostridia</taxon>
        <taxon>Eubacteriales</taxon>
        <taxon>Clostridiaceae</taxon>
        <taxon>Clostridium</taxon>
    </lineage>
</organism>
<dbReference type="InterPro" id="IPR015424">
    <property type="entry name" value="PyrdxlP-dep_Trfase"/>
</dbReference>
<dbReference type="GO" id="GO:0008483">
    <property type="term" value="F:transaminase activity"/>
    <property type="evidence" value="ECO:0007669"/>
    <property type="project" value="UniProtKB-KW"/>
</dbReference>
<evidence type="ECO:0000256" key="1">
    <source>
        <dbReference type="ARBA" id="ARBA00008954"/>
    </source>
</evidence>
<dbReference type="Pfam" id="PF00202">
    <property type="entry name" value="Aminotran_3"/>
    <property type="match status" value="1"/>
</dbReference>
<protein>
    <submittedName>
        <fullName evidence="4">Aspartate aminotransferase family protein</fullName>
    </submittedName>
</protein>
<dbReference type="Gene3D" id="3.40.640.10">
    <property type="entry name" value="Type I PLP-dependent aspartate aminotransferase-like (Major domain)"/>
    <property type="match status" value="1"/>
</dbReference>
<evidence type="ECO:0000313" key="4">
    <source>
        <dbReference type="EMBL" id="MBD7913063.1"/>
    </source>
</evidence>
<keyword evidence="2 3" id="KW-0663">Pyridoxal phosphate</keyword>
<proteinExistence type="inferred from homology"/>
<gene>
    <name evidence="4" type="ORF">H9661_17050</name>
</gene>
<dbReference type="EMBL" id="JACSRA010000034">
    <property type="protein sequence ID" value="MBD7913063.1"/>
    <property type="molecule type" value="Genomic_DNA"/>
</dbReference>
<name>A0ABR8PY14_9CLOT</name>
<evidence type="ECO:0000313" key="5">
    <source>
        <dbReference type="Proteomes" id="UP000627781"/>
    </source>
</evidence>
<keyword evidence="4" id="KW-0032">Aminotransferase</keyword>
<accession>A0ABR8PY14</accession>
<comment type="caution">
    <text evidence="4">The sequence shown here is derived from an EMBL/GenBank/DDBJ whole genome shotgun (WGS) entry which is preliminary data.</text>
</comment>
<dbReference type="PIRSF" id="PIRSF000521">
    <property type="entry name" value="Transaminase_4ab_Lys_Orn"/>
    <property type="match status" value="1"/>
</dbReference>
<reference evidence="4 5" key="1">
    <citation type="submission" date="2020-08" db="EMBL/GenBank/DDBJ databases">
        <title>A Genomic Blueprint of the Chicken Gut Microbiome.</title>
        <authorList>
            <person name="Gilroy R."/>
            <person name="Ravi A."/>
            <person name="Getino M."/>
            <person name="Pursley I."/>
            <person name="Horton D.L."/>
            <person name="Alikhan N.-F."/>
            <person name="Baker D."/>
            <person name="Gharbi K."/>
            <person name="Hall N."/>
            <person name="Watson M."/>
            <person name="Adriaenssens E.M."/>
            <person name="Foster-Nyarko E."/>
            <person name="Jarju S."/>
            <person name="Secka A."/>
            <person name="Antonio M."/>
            <person name="Oren A."/>
            <person name="Chaudhuri R."/>
            <person name="La Ragione R.M."/>
            <person name="Hildebrand F."/>
            <person name="Pallen M.J."/>
        </authorList>
    </citation>
    <scope>NUCLEOTIDE SEQUENCE [LARGE SCALE GENOMIC DNA]</scope>
    <source>
        <strain evidence="4 5">Sa3CVN1</strain>
    </source>
</reference>
<dbReference type="PANTHER" id="PTHR43094">
    <property type="entry name" value="AMINOTRANSFERASE"/>
    <property type="match status" value="1"/>
</dbReference>
<evidence type="ECO:0000256" key="3">
    <source>
        <dbReference type="RuleBase" id="RU003560"/>
    </source>
</evidence>
<dbReference type="SUPFAM" id="SSF53383">
    <property type="entry name" value="PLP-dependent transferases"/>
    <property type="match status" value="1"/>
</dbReference>
<dbReference type="CDD" id="cd00610">
    <property type="entry name" value="OAT_like"/>
    <property type="match status" value="1"/>
</dbReference>
<sequence>MKKLLSKTDYYELDYKHVWHPWKKNIKLGENNIFVSGNACYVTSIDNKRYLDATSAALNASCGYNHSKIINGITKQMSTLMNFDLSRYSTIPPIELAKEISDLLPEKLTRTFYCTSGSEATEAAVKMAQMYFELTGKKNKKQVISLELGYHGSTIGAISISHSEYVQANNVYLTSVYHSIPAPRCSKCQKFIEHNDCEMPNALLLEDKIRELGADNVAAFIMEPILGIGGYIIPPYDYIQKVSEICKEYNVLFILDETMTSFGRTGKMFAFEHFGVVPDILVCGKGISGGYFPLSTITTSEEIYCSFKNDRYLGGFRHGHTNSGHASGIAAAIATLEVIESENLVDNSRKIGELLLFHLKPLEDTYKFINNIRGLGLMVAIDFKSEQLCYEACMSCFDKGLIVRQANQALALLPPLIICEEEAQKIIKIIKSVLSDMQKKMR</sequence>
<dbReference type="InterPro" id="IPR015421">
    <property type="entry name" value="PyrdxlP-dep_Trfase_major"/>
</dbReference>
<dbReference type="Gene3D" id="3.90.1150.10">
    <property type="entry name" value="Aspartate Aminotransferase, domain 1"/>
    <property type="match status" value="1"/>
</dbReference>
<dbReference type="PANTHER" id="PTHR43094:SF1">
    <property type="entry name" value="AMINOTRANSFERASE CLASS-III"/>
    <property type="match status" value="1"/>
</dbReference>
<comment type="similarity">
    <text evidence="1 3">Belongs to the class-III pyridoxal-phosphate-dependent aminotransferase family.</text>
</comment>
<evidence type="ECO:0000256" key="2">
    <source>
        <dbReference type="ARBA" id="ARBA00022898"/>
    </source>
</evidence>
<keyword evidence="4" id="KW-0808">Transferase</keyword>
<dbReference type="Proteomes" id="UP000627781">
    <property type="component" value="Unassembled WGS sequence"/>
</dbReference>
<dbReference type="InterPro" id="IPR015422">
    <property type="entry name" value="PyrdxlP-dep_Trfase_small"/>
</dbReference>
<dbReference type="RefSeq" id="WP_191769977.1">
    <property type="nucleotide sequence ID" value="NZ_JACSRA010000034.1"/>
</dbReference>
<keyword evidence="5" id="KW-1185">Reference proteome</keyword>